<proteinExistence type="predicted"/>
<organism evidence="1 2">
    <name type="scientific">Cladonia borealis</name>
    <dbReference type="NCBI Taxonomy" id="184061"/>
    <lineage>
        <taxon>Eukaryota</taxon>
        <taxon>Fungi</taxon>
        <taxon>Dikarya</taxon>
        <taxon>Ascomycota</taxon>
        <taxon>Pezizomycotina</taxon>
        <taxon>Lecanoromycetes</taxon>
        <taxon>OSLEUM clade</taxon>
        <taxon>Lecanoromycetidae</taxon>
        <taxon>Lecanorales</taxon>
        <taxon>Lecanorineae</taxon>
        <taxon>Cladoniaceae</taxon>
        <taxon>Cladonia</taxon>
    </lineage>
</organism>
<protein>
    <submittedName>
        <fullName evidence="1">Uncharacterized protein</fullName>
    </submittedName>
</protein>
<evidence type="ECO:0000313" key="2">
    <source>
        <dbReference type="Proteomes" id="UP001166286"/>
    </source>
</evidence>
<accession>A0AA39R1S3</accession>
<dbReference type="EMBL" id="JAFEKC020000012">
    <property type="protein sequence ID" value="KAK0511836.1"/>
    <property type="molecule type" value="Genomic_DNA"/>
</dbReference>
<evidence type="ECO:0000313" key="1">
    <source>
        <dbReference type="EMBL" id="KAK0511836.1"/>
    </source>
</evidence>
<comment type="caution">
    <text evidence="1">The sequence shown here is derived from an EMBL/GenBank/DDBJ whole genome shotgun (WGS) entry which is preliminary data.</text>
</comment>
<reference evidence="1" key="1">
    <citation type="submission" date="2023-03" db="EMBL/GenBank/DDBJ databases">
        <title>Complete genome of Cladonia borealis.</title>
        <authorList>
            <person name="Park H."/>
        </authorList>
    </citation>
    <scope>NUCLEOTIDE SEQUENCE</scope>
    <source>
        <strain evidence="1">ANT050790</strain>
    </source>
</reference>
<gene>
    <name evidence="1" type="ORF">JMJ35_005686</name>
</gene>
<name>A0AA39R1S3_9LECA</name>
<dbReference type="AlphaFoldDB" id="A0AA39R1S3"/>
<dbReference type="Proteomes" id="UP001166286">
    <property type="component" value="Unassembled WGS sequence"/>
</dbReference>
<keyword evidence="2" id="KW-1185">Reference proteome</keyword>
<sequence length="214" mass="23184">MSVYAGTFPLPGGVGNWHNEGVTSQCGRVMDSDGNSESVCLTDIGQHSYPGYGGGGSWLTIPPGDSKKSRTGSLIPAFKAPPGFANIRPAGSGYRSKKRDEEGAMSIEEWQHMIDTTPSLQCNETVLADVFGWEEGTKGVWVLENPTQDQYDKLSTFPSTTNDTVYNGYLAEVGAVHYDDYSDYDDTLYLMDVVSGTPIMLLVPEHAQPCHATT</sequence>